<evidence type="ECO:0000256" key="4">
    <source>
        <dbReference type="ARBA" id="ARBA00029454"/>
    </source>
</evidence>
<gene>
    <name evidence="7" type="ORF">FALBO_13299</name>
</gene>
<name>A0A8H4KYU4_9HYPO</name>
<dbReference type="FunFam" id="3.30.559.30:FF:000003">
    <property type="entry name" value="Nonribosomal peptide synthase SidD"/>
    <property type="match status" value="2"/>
</dbReference>
<feature type="region of interest" description="Disordered" evidence="5">
    <location>
        <begin position="17"/>
        <end position="37"/>
    </location>
</feature>
<dbReference type="InterPro" id="IPR020845">
    <property type="entry name" value="AMP-binding_CS"/>
</dbReference>
<evidence type="ECO:0000259" key="6">
    <source>
        <dbReference type="PROSITE" id="PS50075"/>
    </source>
</evidence>
<dbReference type="InterPro" id="IPR009081">
    <property type="entry name" value="PP-bd_ACP"/>
</dbReference>
<dbReference type="Proteomes" id="UP000554235">
    <property type="component" value="Unassembled WGS sequence"/>
</dbReference>
<dbReference type="Gene3D" id="3.40.50.12780">
    <property type="entry name" value="N-terminal domain of ligase-like"/>
    <property type="match status" value="3"/>
</dbReference>
<dbReference type="Pfam" id="PF00501">
    <property type="entry name" value="AMP-binding"/>
    <property type="match status" value="3"/>
</dbReference>
<feature type="domain" description="Carrier" evidence="6">
    <location>
        <begin position="806"/>
        <end position="883"/>
    </location>
</feature>
<dbReference type="PROSITE" id="PS00455">
    <property type="entry name" value="AMP_BINDING"/>
    <property type="match status" value="3"/>
</dbReference>
<dbReference type="Pfam" id="PF00668">
    <property type="entry name" value="Condensation"/>
    <property type="match status" value="4"/>
</dbReference>
<dbReference type="InterPro" id="IPR036736">
    <property type="entry name" value="ACP-like_sf"/>
</dbReference>
<dbReference type="Gene3D" id="3.30.559.10">
    <property type="entry name" value="Chloramphenicol acetyltransferase-like domain"/>
    <property type="match status" value="4"/>
</dbReference>
<dbReference type="EMBL" id="JAADYS010002054">
    <property type="protein sequence ID" value="KAF4459940.1"/>
    <property type="molecule type" value="Genomic_DNA"/>
</dbReference>
<dbReference type="InterPro" id="IPR020806">
    <property type="entry name" value="PKS_PP-bd"/>
</dbReference>
<dbReference type="GO" id="GO:0044550">
    <property type="term" value="P:secondary metabolite biosynthetic process"/>
    <property type="evidence" value="ECO:0007669"/>
    <property type="project" value="TreeGrafter"/>
</dbReference>
<dbReference type="Gene3D" id="2.30.38.10">
    <property type="entry name" value="Luciferase, Domain 3"/>
    <property type="match status" value="1"/>
</dbReference>
<dbReference type="FunFam" id="1.10.1200.10:FF:000005">
    <property type="entry name" value="Nonribosomal peptide synthetase 1"/>
    <property type="match status" value="4"/>
</dbReference>
<dbReference type="InterPro" id="IPR006162">
    <property type="entry name" value="Ppantetheine_attach_site"/>
</dbReference>
<keyword evidence="2" id="KW-0597">Phosphoprotein</keyword>
<dbReference type="CDD" id="cd19545">
    <property type="entry name" value="FUM14_C_NRPS-like"/>
    <property type="match status" value="4"/>
</dbReference>
<dbReference type="Gene3D" id="1.10.1200.10">
    <property type="entry name" value="ACP-like"/>
    <property type="match status" value="4"/>
</dbReference>
<proteinExistence type="inferred from homology"/>
<dbReference type="InterPro" id="IPR000873">
    <property type="entry name" value="AMP-dep_synth/lig_dom"/>
</dbReference>
<feature type="compositionally biased region" description="Low complexity" evidence="5">
    <location>
        <begin position="20"/>
        <end position="30"/>
    </location>
</feature>
<dbReference type="GO" id="GO:0005737">
    <property type="term" value="C:cytoplasm"/>
    <property type="evidence" value="ECO:0007669"/>
    <property type="project" value="TreeGrafter"/>
</dbReference>
<protein>
    <submittedName>
        <fullName evidence="7">Non-ribosomal peptide synthetase</fullName>
    </submittedName>
</protein>
<keyword evidence="3" id="KW-0436">Ligase</keyword>
<dbReference type="Gene3D" id="3.30.300.30">
    <property type="match status" value="4"/>
</dbReference>
<comment type="caution">
    <text evidence="7">The sequence shown here is derived from an EMBL/GenBank/DDBJ whole genome shotgun (WGS) entry which is preliminary data.</text>
</comment>
<evidence type="ECO:0000313" key="7">
    <source>
        <dbReference type="EMBL" id="KAF4459940.1"/>
    </source>
</evidence>
<dbReference type="PROSITE" id="PS50075">
    <property type="entry name" value="CARRIER"/>
    <property type="match status" value="4"/>
</dbReference>
<sequence>MLTSDLKNQVAVIERPALASSGSESESTGSVTPPVVERNLSHDKALVEYWKSALSDLNTTPFPSVPQDLQVVLPDQATKHRLTALGAISGAAPESIVCAAWALAVGPMIGAQDVVLGIAMSGGSPSGGVDSITTVPFRLLWSKDQRVDAFLQSVQRRVSELSQTGLASLAEIAQTCLEARQACEFQTVLTVGNSHRLFVQKNRYPMELDLHLENGEYVIEAAFNSQVVPASLVERLLARVDLVVHQLGADTHRTLDAINSMTENDLRNIWNWNRGVPATIERCVHSLIEDQVDANPDAPAICSWDGDLTYAELDDRADQLANRLVTAGLRPGDVVALCFTKSMWANVAMLGALKAGGTLVMLDPALPEQRLQSMTNQVGARLLISSLENKELGSRLCKITLVVGADGFEDHGAMTRKRVQLDPSSMAYIQFTSGSTGVPKGAAISHQSMSSGIHHQLRRLDLGRDTRLYDFSTYSFDMALYNAFFALSSGGCLCVPSESGRKDDLAGSIRNTGANTLLMTPSTAQTIRPDDVPAVNKVLFGGEAVHERDAAAWWGQAKVLNMYGPCECTPCSIIGDDLDYPAQAVYIGRGCGANTWVVDPEDQERLVPPGCVGELLLEGPLVTAGYLNDAERNSRAYAVDPPWIVQGAPGITGRRARLYKTGDLVRYTENGALAFVSRKDTQVKIRGQRIELGEVEYRVHQSMPQFSQVAAEVVKPINSNPMLIAFLVDENAKLDTVELYEPPGDFGATIAENLPTYMIPSVYLSISKMPLTATEKINRKRLREIGATLLPQKLSEMAASGESKEQPSSDTERHMQRIWAEVLNFQDCTAIGTQDSFFRLGGDSIAAMRVVRALKDVGLHLSVSLVLEHPTLRDMAAQAVGATGMIAQSISRFSLLPSGCDVETVLRPYGLDALQVEGVFPCTSLQEGLVSLSSQRSGDYVTQAVLKLSSDTSVGRFRGAWKDVTQAIPLLRTRFVQGDSGLLQVVVEEPVQWQQADDLKAYLESDRKRPMELGQTFTRCALISDGDNGRVTDFVLTAHHALHDGWSMGLAMDALNRAYGGEGLNPLPPFQRFIQYTQHQNYEEASEFWKKRLQNCESVPYPILPASVDKPSADSMISCALPNPSRGVEFTTTTIIRAAWALVAGCMVNSDDVVYGGVVSGRSAEVADIDRIPGPTIATVPLRFHLDKSQTIASFLKTVQQQATDMIPYEQMGLLRIAQLSTDCEQACGFQTLLVIQPETVDDGSSLGRFEEQNAMQWSSTYGLVLVVQLAQSQSSISASFDSMLIDSAAVQSLLDRLGFVIGQLSCTNIDPGMCLEDISTLTPSDFDTLWAWNKAVPKRIGMCIHEVVHRQAVKAPDQIAVCAWDGELTYGELDRLSTKLAGHLSINKEEVVPLCFQKTVLTPVAVLAVLKAGGTFLLLDPALPQARLEVIVESVDANIILSTRECAQLSSTLVQNLITVDAALLSDLADTSIPTISDSSSAAYIIFTSGSTGTPKGVVITHSNVVSAVTQHCRVLEYTETSRIFDFSSYSFGASLSNMLCALTSGACLCVPSDEDRRSDLAASITRLRATDVLLTPSMAEHLSPSSVPTLRSLILGGEAVRAQDAGQWLGRVKLRTAYGQSEGTTIATINPSPTTPEETTRIGHGVGTVTWVVDPENHENLLPPGAIGELLIEGPAVGRGYFRDEEKAAEVFIRDPSWLLSVGRRGKLYKTGDLVRYNSDTTLSYVGRKDSQVKIRGQRIELGDVEYWVRELMPEADKVAVEAITPSGPGGRPTLAAFIQMSSTENSDTPNLIRVDGGVIQLLKQQELRNLGSSFSVQDIAAVQPLDDVSNRPPVTDRERRMQGIWSQVLNRPREEISLNSSFFHLGGDSINAMKVASAARQAGLDITVANIFQYRTLRLIADRARYVSTEEASVAPFTLVNGDADVAKEVARSCGVGVEIIEDAYPCAPLQEGLMSLASRRPGDYMMQASLELSDAVDITAFRRAWETVHSVTAVLRTRFVQHDKLGLLQAVLGTSIDWHETTGLDEYLSSDRKNHINLSTPLVRFALVKDHAGQTRRFVLTMHHALYDGWSLPLLLNMVDNAYRGGRLHKETAFSSFIHYITKQTDDIKTTEYWQTTLQGYESAPFPTLPTSIDWPVSDTVVHHRVTRLKDSRFDVTPSILARAAWGIVLARTVNTEETVFGVTVSGRNAPVAGIDKMAAPAFATVPLRVHTEPGQKVSDYIETMQQQATDMIPYEQTGMQHIAKVSPGARQACEFQTLLVVQQGDTSLEETELGCWINRNQTEFFNPYALMVEVGLLESGDMALKASFDSRVISHWMVERLLNQFSFVVKQLQRARPRQILGEIDTMTESDIQEIWAGKHVVPESVANVCIHELVRRRAEMHPHKQAICAWDGDFSYMELDQLSSVLSRRLIHAGVYLGQLIPLCFQKSKWTPVAILAVLKAGGAFVLLDPSLPEERLKAIAGQLDSDLILSSVSEEQLSSRLVHRVIRVGPELLNDAPPDFHSIPRQSATTTMFVIFTSGSTGVPKGVMMTHVNFASGLYHQLQPLGFNETSRVFDFASYAFDIAVHNVFAALVSGGCLCIPSEESRRGNIGKAMVDMHVTIADITPSVGRLLDPESLPELETIIIAGEDLTAADSIRWSGYARVINAYGPAETGIATVNPDASNGRTHIGPGYGVNCWVVDPSNHNRLVTPGSTGELLLEGPIVSSGYLNDPKKTASSFIQDPPWLLQGPAGRSGKLYKTGDLVQCGQHGDLVFLGRKDDQVKIRGQRVELGEVEHWVRHSFSHAEQVAAEVITPRGENVKSTLVAFVQSITDRGVLAVSPGVREELAQNLPSYMLPSAFVALKELPMTTTGKINRKELRKIGATFSTDQLIEKDDTTAIVKEQPATETERRMQSIWCSIFDLVPSQIGLDDSFFRLGGDSIIAMKLVGEAYKVGVDMSVADVFKYRTLRNISRHSKMSGEKTSQRIEPFSLMASDTDVGEIAVEIKTDPSNIRDIYPCTPLQEGLVSLGLKRAGDCVAQATLEISPDVDMAAFCHAWEEVVRVIDILRTRIVQHERLGLVQVVLGPETPFTWKKASDLEDYQWTDRAEHMAIPGPLTRYALVKSPDSEKRWFVWTIHHALYDGWSVPLLLRAVEKAYLGERVPPGTQFQAFIQHLQQTDETVSKGYWQDTLEGCDSILFPSLPPRYDQPMADSFITYRMPCPSSPEITTSTMIRAAWALVLADTTASSDVVFGTTVSGRNAPVHGINAEQAKWFGMYPLTLNMQLGDDAVAISAVSDSRTVKPWLVRKLLERLEFVTRELSNAGPETMLYEIASMTPEDLDDVWSWNDSSTRRWVVDEASRCLVPPGCVGELLLETSNDGNLDELNISETEIVQNAPWLEKGSARYPGRQGTLYKTGDLVHHNERGELIYIARRRDALVKLQGQRINLNTVESRVTHLVPDAKKAVVVHVPVEHEGLVAFVQIEGTQSTTSLDVPTAIKEDLATHFPSSSMPKTFLAIGHIPLTSTGHPNREQLRQMAISFFSHQAAQQNVSESLPKTHVELQLRKIWAHVLSIEPNTISLHNDFFHMGGDSVAAIKVASESKKVGITLTVADMFRYPTLAEAARAVLNQNGASSIKNISPFALLGEEKMDVQQTISEIASKIGMDVDAIQDAYPCTPLQAGLMSLSSKRAGAFVLQATLELDANCKMSVFKEAWEAAYNALPILRTRIIHSDLCQLLQVVTNESLRWIESSVPLKEYLHLDQNKTMDLGQPLSRYALVREGGKPKYFVWTIHHALYDGWSMGLILNMINDAFHGQITSQDRSQFQHFIKYLDNKDEKAEASYWREYLEGYDSAPYPELPRSIMEQPAADSTIERSVKHLSGSHAGILASTVVHASWALVAGGMAGSDDVVFGMTLSGRNVLWH</sequence>
<dbReference type="Pfam" id="PF00550">
    <property type="entry name" value="PP-binding"/>
    <property type="match status" value="4"/>
</dbReference>
<dbReference type="CDD" id="cd05918">
    <property type="entry name" value="A_NRPS_SidN3_like"/>
    <property type="match status" value="3"/>
</dbReference>
<dbReference type="FunFam" id="3.30.300.30:FF:000015">
    <property type="entry name" value="Nonribosomal peptide synthase SidD"/>
    <property type="match status" value="2"/>
</dbReference>
<dbReference type="GO" id="GO:0043041">
    <property type="term" value="P:amino acid activation for nonribosomal peptide biosynthetic process"/>
    <property type="evidence" value="ECO:0007669"/>
    <property type="project" value="TreeGrafter"/>
</dbReference>
<dbReference type="SUPFAM" id="SSF52777">
    <property type="entry name" value="CoA-dependent acyltransferases"/>
    <property type="match status" value="9"/>
</dbReference>
<dbReference type="GO" id="GO:0016874">
    <property type="term" value="F:ligase activity"/>
    <property type="evidence" value="ECO:0007669"/>
    <property type="project" value="UniProtKB-KW"/>
</dbReference>
<dbReference type="InterPro" id="IPR001242">
    <property type="entry name" value="Condensation_dom"/>
</dbReference>
<dbReference type="NCBIfam" id="TIGR01733">
    <property type="entry name" value="AA-adenyl-dom"/>
    <property type="match status" value="3"/>
</dbReference>
<dbReference type="InterPro" id="IPR010071">
    <property type="entry name" value="AA_adenyl_dom"/>
</dbReference>
<keyword evidence="8" id="KW-1185">Reference proteome</keyword>
<evidence type="ECO:0000256" key="5">
    <source>
        <dbReference type="SAM" id="MobiDB-lite"/>
    </source>
</evidence>
<dbReference type="OrthoDB" id="416786at2759"/>
<reference evidence="7 8" key="1">
    <citation type="submission" date="2020-01" db="EMBL/GenBank/DDBJ databases">
        <title>Identification and distribution of gene clusters putatively required for synthesis of sphingolipid metabolism inhibitors in phylogenetically diverse species of the filamentous fungus Fusarium.</title>
        <authorList>
            <person name="Kim H.-S."/>
            <person name="Busman M."/>
            <person name="Brown D.W."/>
            <person name="Divon H."/>
            <person name="Uhlig S."/>
            <person name="Proctor R.H."/>
        </authorList>
    </citation>
    <scope>NUCLEOTIDE SEQUENCE [LARGE SCALE GENOMIC DNA]</scope>
    <source>
        <strain evidence="7 8">NRRL 20459</strain>
    </source>
</reference>
<dbReference type="InterPro" id="IPR023213">
    <property type="entry name" value="CAT-like_dom_sf"/>
</dbReference>
<dbReference type="SMART" id="SM00823">
    <property type="entry name" value="PKS_PP"/>
    <property type="match status" value="4"/>
</dbReference>
<dbReference type="SUPFAM" id="SSF56801">
    <property type="entry name" value="Acetyl-CoA synthetase-like"/>
    <property type="match status" value="4"/>
</dbReference>
<accession>A0A8H4KYU4</accession>
<evidence type="ECO:0000256" key="3">
    <source>
        <dbReference type="ARBA" id="ARBA00022598"/>
    </source>
</evidence>
<feature type="domain" description="Carrier" evidence="6">
    <location>
        <begin position="3543"/>
        <end position="3619"/>
    </location>
</feature>
<feature type="domain" description="Carrier" evidence="6">
    <location>
        <begin position="2891"/>
        <end position="2967"/>
    </location>
</feature>
<dbReference type="FunFam" id="3.40.50.12780:FF:000014">
    <property type="entry name" value="Nonribosomal peptide synthetase 1"/>
    <property type="match status" value="1"/>
</dbReference>
<dbReference type="PANTHER" id="PTHR45527:SF3">
    <property type="entry name" value="SIDEROPHORE SYNTHETASE (EUROFUNG)"/>
    <property type="match status" value="1"/>
</dbReference>
<comment type="similarity">
    <text evidence="4">Belongs to the NRP synthetase family.</text>
</comment>
<dbReference type="Gene3D" id="3.30.559.30">
    <property type="entry name" value="Nonribosomal peptide synthetase, condensation domain"/>
    <property type="match status" value="5"/>
</dbReference>
<organism evidence="7 8">
    <name type="scientific">Fusarium albosuccineum</name>
    <dbReference type="NCBI Taxonomy" id="1237068"/>
    <lineage>
        <taxon>Eukaryota</taxon>
        <taxon>Fungi</taxon>
        <taxon>Dikarya</taxon>
        <taxon>Ascomycota</taxon>
        <taxon>Pezizomycotina</taxon>
        <taxon>Sordariomycetes</taxon>
        <taxon>Hypocreomycetidae</taxon>
        <taxon>Hypocreales</taxon>
        <taxon>Nectriaceae</taxon>
        <taxon>Fusarium</taxon>
        <taxon>Fusarium decemcellulare species complex</taxon>
    </lineage>
</organism>
<evidence type="ECO:0000256" key="1">
    <source>
        <dbReference type="ARBA" id="ARBA00022450"/>
    </source>
</evidence>
<dbReference type="NCBIfam" id="NF003417">
    <property type="entry name" value="PRK04813.1"/>
    <property type="match status" value="4"/>
</dbReference>
<dbReference type="InterPro" id="IPR042099">
    <property type="entry name" value="ANL_N_sf"/>
</dbReference>
<dbReference type="PANTHER" id="PTHR45527">
    <property type="entry name" value="NONRIBOSOMAL PEPTIDE SYNTHETASE"/>
    <property type="match status" value="1"/>
</dbReference>
<evidence type="ECO:0000256" key="2">
    <source>
        <dbReference type="ARBA" id="ARBA00022553"/>
    </source>
</evidence>
<keyword evidence="1" id="KW-0596">Phosphopantetheine</keyword>
<evidence type="ECO:0000313" key="8">
    <source>
        <dbReference type="Proteomes" id="UP000554235"/>
    </source>
</evidence>
<dbReference type="GO" id="GO:0031177">
    <property type="term" value="F:phosphopantetheine binding"/>
    <property type="evidence" value="ECO:0007669"/>
    <property type="project" value="InterPro"/>
</dbReference>
<dbReference type="InterPro" id="IPR045851">
    <property type="entry name" value="AMP-bd_C_sf"/>
</dbReference>
<dbReference type="SUPFAM" id="SSF47336">
    <property type="entry name" value="ACP-like"/>
    <property type="match status" value="4"/>
</dbReference>
<dbReference type="PROSITE" id="PS00012">
    <property type="entry name" value="PHOSPHOPANTETHEINE"/>
    <property type="match status" value="3"/>
</dbReference>
<feature type="domain" description="Carrier" evidence="6">
    <location>
        <begin position="1835"/>
        <end position="1911"/>
    </location>
</feature>